<accession>A0A081ABN4</accession>
<feature type="compositionally biased region" description="Acidic residues" evidence="1">
    <location>
        <begin position="39"/>
        <end position="57"/>
    </location>
</feature>
<feature type="compositionally biased region" description="Basic and acidic residues" evidence="1">
    <location>
        <begin position="1"/>
        <end position="17"/>
    </location>
</feature>
<gene>
    <name evidence="2" type="ORF">F444_08285</name>
</gene>
<reference evidence="2 3" key="1">
    <citation type="submission" date="2013-11" db="EMBL/GenBank/DDBJ databases">
        <title>The Genome Sequence of Phytophthora parasitica P1976.</title>
        <authorList>
            <consortium name="The Broad Institute Genomics Platform"/>
            <person name="Russ C."/>
            <person name="Tyler B."/>
            <person name="Panabieres F."/>
            <person name="Shan W."/>
            <person name="Tripathy S."/>
            <person name="Grunwald N."/>
            <person name="Machado M."/>
            <person name="Johnson C.S."/>
            <person name="Walker B."/>
            <person name="Young S."/>
            <person name="Zeng Q."/>
            <person name="Gargeya S."/>
            <person name="Fitzgerald M."/>
            <person name="Haas B."/>
            <person name="Abouelleil A."/>
            <person name="Allen A.W."/>
            <person name="Alvarado L."/>
            <person name="Arachchi H.M."/>
            <person name="Berlin A.M."/>
            <person name="Chapman S.B."/>
            <person name="Gainer-Dewar J."/>
            <person name="Goldberg J."/>
            <person name="Griggs A."/>
            <person name="Gujja S."/>
            <person name="Hansen M."/>
            <person name="Howarth C."/>
            <person name="Imamovic A."/>
            <person name="Ireland A."/>
            <person name="Larimer J."/>
            <person name="McCowan C."/>
            <person name="Murphy C."/>
            <person name="Pearson M."/>
            <person name="Poon T.W."/>
            <person name="Priest M."/>
            <person name="Roberts A."/>
            <person name="Saif S."/>
            <person name="Shea T."/>
            <person name="Sisk P."/>
            <person name="Sykes S."/>
            <person name="Wortman J."/>
            <person name="Nusbaum C."/>
            <person name="Birren B."/>
        </authorList>
    </citation>
    <scope>NUCLEOTIDE SEQUENCE [LARGE SCALE GENOMIC DNA]</scope>
    <source>
        <strain evidence="2 3">P1976</strain>
    </source>
</reference>
<evidence type="ECO:0000313" key="2">
    <source>
        <dbReference type="EMBL" id="ETO76295.1"/>
    </source>
</evidence>
<name>A0A081ABN4_PHYNI</name>
<dbReference type="Proteomes" id="UP000028582">
    <property type="component" value="Unassembled WGS sequence"/>
</dbReference>
<feature type="compositionally biased region" description="Basic and acidic residues" evidence="1">
    <location>
        <begin position="65"/>
        <end position="81"/>
    </location>
</feature>
<feature type="region of interest" description="Disordered" evidence="1">
    <location>
        <begin position="1"/>
        <end position="87"/>
    </location>
</feature>
<sequence length="87" mass="9826">MKNGERGTRHDGERFGEAEISNSEAEISNSEAAKYHGDEDCEDVVDPDESQESEDLGIVEQKLINPREFEDYTADRSRSGMKDSWVT</sequence>
<dbReference type="EMBL" id="ANJA01001566">
    <property type="protein sequence ID" value="ETO76295.1"/>
    <property type="molecule type" value="Genomic_DNA"/>
</dbReference>
<evidence type="ECO:0000256" key="1">
    <source>
        <dbReference type="SAM" id="MobiDB-lite"/>
    </source>
</evidence>
<evidence type="ECO:0000313" key="3">
    <source>
        <dbReference type="Proteomes" id="UP000028582"/>
    </source>
</evidence>
<organism evidence="2 3">
    <name type="scientific">Phytophthora nicotianae P1976</name>
    <dbReference type="NCBI Taxonomy" id="1317066"/>
    <lineage>
        <taxon>Eukaryota</taxon>
        <taxon>Sar</taxon>
        <taxon>Stramenopiles</taxon>
        <taxon>Oomycota</taxon>
        <taxon>Peronosporomycetes</taxon>
        <taxon>Peronosporales</taxon>
        <taxon>Peronosporaceae</taxon>
        <taxon>Phytophthora</taxon>
    </lineage>
</organism>
<feature type="compositionally biased region" description="Low complexity" evidence="1">
    <location>
        <begin position="18"/>
        <end position="32"/>
    </location>
</feature>
<protein>
    <submittedName>
        <fullName evidence="2">Uncharacterized protein</fullName>
    </submittedName>
</protein>
<proteinExistence type="predicted"/>
<comment type="caution">
    <text evidence="2">The sequence shown here is derived from an EMBL/GenBank/DDBJ whole genome shotgun (WGS) entry which is preliminary data.</text>
</comment>
<dbReference type="AlphaFoldDB" id="A0A081ABN4"/>